<evidence type="ECO:0000313" key="3">
    <source>
        <dbReference type="Proteomes" id="UP000489600"/>
    </source>
</evidence>
<feature type="region of interest" description="Disordered" evidence="1">
    <location>
        <begin position="16"/>
        <end position="36"/>
    </location>
</feature>
<protein>
    <submittedName>
        <fullName evidence="2">Uncharacterized protein</fullName>
    </submittedName>
</protein>
<comment type="caution">
    <text evidence="2">The sequence shown here is derived from an EMBL/GenBank/DDBJ whole genome shotgun (WGS) entry which is preliminary data.</text>
</comment>
<proteinExistence type="predicted"/>
<organism evidence="2 3">
    <name type="scientific">Arabis nemorensis</name>
    <dbReference type="NCBI Taxonomy" id="586526"/>
    <lineage>
        <taxon>Eukaryota</taxon>
        <taxon>Viridiplantae</taxon>
        <taxon>Streptophyta</taxon>
        <taxon>Embryophyta</taxon>
        <taxon>Tracheophyta</taxon>
        <taxon>Spermatophyta</taxon>
        <taxon>Magnoliopsida</taxon>
        <taxon>eudicotyledons</taxon>
        <taxon>Gunneridae</taxon>
        <taxon>Pentapetalae</taxon>
        <taxon>rosids</taxon>
        <taxon>malvids</taxon>
        <taxon>Brassicales</taxon>
        <taxon>Brassicaceae</taxon>
        <taxon>Arabideae</taxon>
        <taxon>Arabis</taxon>
    </lineage>
</organism>
<feature type="compositionally biased region" description="Low complexity" evidence="1">
    <location>
        <begin position="24"/>
        <end position="36"/>
    </location>
</feature>
<dbReference type="Proteomes" id="UP000489600">
    <property type="component" value="Unassembled WGS sequence"/>
</dbReference>
<name>A0A565CJJ3_9BRAS</name>
<dbReference type="OrthoDB" id="1904540at2759"/>
<dbReference type="EMBL" id="CABITT030000008">
    <property type="protein sequence ID" value="VVB13767.1"/>
    <property type="molecule type" value="Genomic_DNA"/>
</dbReference>
<reference evidence="2" key="1">
    <citation type="submission" date="2019-07" db="EMBL/GenBank/DDBJ databases">
        <authorList>
            <person name="Dittberner H."/>
        </authorList>
    </citation>
    <scope>NUCLEOTIDE SEQUENCE [LARGE SCALE GENOMIC DNA]</scope>
</reference>
<gene>
    <name evidence="2" type="ORF">ANE_LOCUS24211</name>
</gene>
<evidence type="ECO:0000313" key="2">
    <source>
        <dbReference type="EMBL" id="VVB13767.1"/>
    </source>
</evidence>
<accession>A0A565CJJ3</accession>
<dbReference type="AlphaFoldDB" id="A0A565CJJ3"/>
<sequence length="93" mass="10674">MESFSQVLASNGWTIYKTKENRPSPESTGNSSNSGSSVYLFRKVYSGRIMTRDRNGGSCRVRELRLPQLDFRNAPLRILQYLMLMTDDVFFLA</sequence>
<evidence type="ECO:0000256" key="1">
    <source>
        <dbReference type="SAM" id="MobiDB-lite"/>
    </source>
</evidence>
<keyword evidence="3" id="KW-1185">Reference proteome</keyword>